<dbReference type="AlphaFoldDB" id="J0XXQ4"/>
<dbReference type="SUPFAM" id="SSF46955">
    <property type="entry name" value="Putative DNA-binding domain"/>
    <property type="match status" value="1"/>
</dbReference>
<sequence length="108" mass="12408">MKPKELAEKLDVSTATLRNWAREFAFFLGKKGRKATDYTEHGVQRMLVVKYLLHEKGFTVEGAKKEIHRRANLDQSQKQMIAKLEEIRHFLLGLQADLAAQEGQEKGI</sequence>
<dbReference type="Proteomes" id="UP000005113">
    <property type="component" value="Unassembled WGS sequence"/>
</dbReference>
<dbReference type="GO" id="GO:0003677">
    <property type="term" value="F:DNA binding"/>
    <property type="evidence" value="ECO:0007669"/>
    <property type="project" value="InterPro"/>
</dbReference>
<organism evidence="2 3">
    <name type="scientific">Saprospira grandis DSM 2844</name>
    <dbReference type="NCBI Taxonomy" id="694433"/>
    <lineage>
        <taxon>Bacteria</taxon>
        <taxon>Pseudomonadati</taxon>
        <taxon>Bacteroidota</taxon>
        <taxon>Saprospiria</taxon>
        <taxon>Saprospirales</taxon>
        <taxon>Saprospiraceae</taxon>
        <taxon>Saprospira</taxon>
    </lineage>
</organism>
<gene>
    <name evidence="2" type="ORF">SapgrDRAFT_2200</name>
</gene>
<dbReference type="HOGENOM" id="CLU_045945_5_0_10"/>
<accession>J0XXQ4</accession>
<dbReference type="OrthoDB" id="9810140at2"/>
<proteinExistence type="predicted"/>
<dbReference type="InterPro" id="IPR000551">
    <property type="entry name" value="MerR-type_HTH_dom"/>
</dbReference>
<dbReference type="EMBL" id="JH719942">
    <property type="protein sequence ID" value="EJF53876.1"/>
    <property type="molecule type" value="Genomic_DNA"/>
</dbReference>
<protein>
    <submittedName>
        <fullName evidence="2">Putative transcriptional regulator</fullName>
    </submittedName>
</protein>
<reference evidence="3" key="1">
    <citation type="journal article" date="2012" name="Stand. Genomic Sci.">
        <title>Permanent draft genome sequence of the gliding predator Saprospira grandis strain Sa g1 (= HR1).</title>
        <authorList>
            <person name="Mavromatis K."/>
            <person name="Chertkov O."/>
            <person name="Lapidus A."/>
            <person name="Nolan M."/>
            <person name="Lucas S."/>
            <person name="Tice H."/>
            <person name="Del Rio T.G."/>
            <person name="Cheng J.F."/>
            <person name="Han C."/>
            <person name="Tapia R."/>
            <person name="Bruce D."/>
            <person name="Goodwin L.A."/>
            <person name="Pitluck S."/>
            <person name="Huntemann M."/>
            <person name="Liolios K."/>
            <person name="Pagani I."/>
            <person name="Ivanova N."/>
            <person name="Mikhailova N."/>
            <person name="Pati A."/>
            <person name="Chen A."/>
            <person name="Palaniappan K."/>
            <person name="Land M."/>
            <person name="Brambilla E.M."/>
            <person name="Rohde M."/>
            <person name="Spring S."/>
            <person name="Goker M."/>
            <person name="Detter J.C."/>
            <person name="Bristow J."/>
            <person name="Eisen J.A."/>
            <person name="Markowitz V."/>
            <person name="Hugenholtz P."/>
            <person name="Kyrpides N.C."/>
            <person name="Klenk H.P."/>
            <person name="Woyke T."/>
        </authorList>
    </citation>
    <scope>NUCLEOTIDE SEQUENCE [LARGE SCALE GENOMIC DNA]</scope>
    <source>
        <strain evidence="3">DSM 2844</strain>
    </source>
</reference>
<evidence type="ECO:0000313" key="2">
    <source>
        <dbReference type="EMBL" id="EJF53876.1"/>
    </source>
</evidence>
<dbReference type="GO" id="GO:0006355">
    <property type="term" value="P:regulation of DNA-templated transcription"/>
    <property type="evidence" value="ECO:0007669"/>
    <property type="project" value="InterPro"/>
</dbReference>
<dbReference type="Pfam" id="PF13411">
    <property type="entry name" value="MerR_1"/>
    <property type="match status" value="1"/>
</dbReference>
<evidence type="ECO:0000259" key="1">
    <source>
        <dbReference type="Pfam" id="PF13411"/>
    </source>
</evidence>
<dbReference type="RefSeq" id="WP_002659555.1">
    <property type="nucleotide sequence ID" value="NZ_JH719942.1"/>
</dbReference>
<dbReference type="Gene3D" id="1.10.1660.10">
    <property type="match status" value="1"/>
</dbReference>
<feature type="domain" description="HTH merR-type" evidence="1">
    <location>
        <begin position="1"/>
        <end position="65"/>
    </location>
</feature>
<name>J0XXQ4_9BACT</name>
<evidence type="ECO:0000313" key="3">
    <source>
        <dbReference type="Proteomes" id="UP000005113"/>
    </source>
</evidence>
<dbReference type="InterPro" id="IPR009061">
    <property type="entry name" value="DNA-bd_dom_put_sf"/>
</dbReference>